<dbReference type="Gene3D" id="3.30.70.330">
    <property type="match status" value="1"/>
</dbReference>
<evidence type="ECO:0000256" key="1">
    <source>
        <dbReference type="ARBA" id="ARBA00022884"/>
    </source>
</evidence>
<reference evidence="5" key="1">
    <citation type="submission" date="2025-08" db="UniProtKB">
        <authorList>
            <consortium name="RefSeq"/>
        </authorList>
    </citation>
    <scope>IDENTIFICATION</scope>
    <source>
        <tissue evidence="5">Leaf</tissue>
    </source>
</reference>
<accession>A0ABM3HUS1</accession>
<dbReference type="GeneID" id="115736747"/>
<dbReference type="PANTHER" id="PTHR48027">
    <property type="entry name" value="HETEROGENEOUS NUCLEAR RIBONUCLEOPROTEIN 87F-RELATED"/>
    <property type="match status" value="1"/>
</dbReference>
<dbReference type="InterPro" id="IPR035979">
    <property type="entry name" value="RBD_domain_sf"/>
</dbReference>
<dbReference type="SUPFAM" id="SSF54928">
    <property type="entry name" value="RNA-binding domain, RBD"/>
    <property type="match status" value="1"/>
</dbReference>
<sequence>MQGLAARIARRSRASPLAGGILSRGSCTKLFVGAAGLSYDTNEPVLKDAFNQFGDIVEVKVICDHVSGKSKGYGFVQFEREAAASTALKEMDVPILVQYIISTSRECFIDARTHECGSFLWGKKRSNLDS</sequence>
<dbReference type="PROSITE" id="PS50102">
    <property type="entry name" value="RRM"/>
    <property type="match status" value="1"/>
</dbReference>
<keyword evidence="4" id="KW-1185">Reference proteome</keyword>
<evidence type="ECO:0000256" key="2">
    <source>
        <dbReference type="PROSITE-ProRule" id="PRU00176"/>
    </source>
</evidence>
<evidence type="ECO:0000313" key="4">
    <source>
        <dbReference type="Proteomes" id="UP000827889"/>
    </source>
</evidence>
<proteinExistence type="predicted"/>
<dbReference type="SMART" id="SM00360">
    <property type="entry name" value="RRM"/>
    <property type="match status" value="1"/>
</dbReference>
<feature type="domain" description="RRM" evidence="3">
    <location>
        <begin position="28"/>
        <end position="92"/>
    </location>
</feature>
<dbReference type="Pfam" id="PF00076">
    <property type="entry name" value="RRM_1"/>
    <property type="match status" value="1"/>
</dbReference>
<dbReference type="Proteomes" id="UP000827889">
    <property type="component" value="Chromosome 8"/>
</dbReference>
<evidence type="ECO:0000313" key="5">
    <source>
        <dbReference type="RefSeq" id="XP_048140356.1"/>
    </source>
</evidence>
<dbReference type="RefSeq" id="XP_048140356.1">
    <property type="nucleotide sequence ID" value="XM_048284399.1"/>
</dbReference>
<keyword evidence="1 2" id="KW-0694">RNA-binding</keyword>
<gene>
    <name evidence="5" type="primary">LOC115736747</name>
</gene>
<evidence type="ECO:0000259" key="3">
    <source>
        <dbReference type="PROSITE" id="PS50102"/>
    </source>
</evidence>
<organism evidence="4 5">
    <name type="scientific">Rhodamnia argentea</name>
    <dbReference type="NCBI Taxonomy" id="178133"/>
    <lineage>
        <taxon>Eukaryota</taxon>
        <taxon>Viridiplantae</taxon>
        <taxon>Streptophyta</taxon>
        <taxon>Embryophyta</taxon>
        <taxon>Tracheophyta</taxon>
        <taxon>Spermatophyta</taxon>
        <taxon>Magnoliopsida</taxon>
        <taxon>eudicotyledons</taxon>
        <taxon>Gunneridae</taxon>
        <taxon>Pentapetalae</taxon>
        <taxon>rosids</taxon>
        <taxon>malvids</taxon>
        <taxon>Myrtales</taxon>
        <taxon>Myrtaceae</taxon>
        <taxon>Myrtoideae</taxon>
        <taxon>Myrteae</taxon>
        <taxon>Australasian group</taxon>
        <taxon>Rhodamnia</taxon>
    </lineage>
</organism>
<dbReference type="InterPro" id="IPR052462">
    <property type="entry name" value="SLIRP/GR-RBP-like"/>
</dbReference>
<dbReference type="InterPro" id="IPR000504">
    <property type="entry name" value="RRM_dom"/>
</dbReference>
<name>A0ABM3HUS1_9MYRT</name>
<dbReference type="InterPro" id="IPR012677">
    <property type="entry name" value="Nucleotide-bd_a/b_plait_sf"/>
</dbReference>
<protein>
    <submittedName>
        <fullName evidence="5">Glycine-rich RNA-binding protein 4, mitochondrial-like isoform X2</fullName>
    </submittedName>
</protein>